<accession>A0A2S9PVB8</accession>
<gene>
    <name evidence="1" type="ORF">C6N75_15185</name>
</gene>
<organism evidence="1 2">
    <name type="scientific">Streptomyces solincola</name>
    <dbReference type="NCBI Taxonomy" id="2100817"/>
    <lineage>
        <taxon>Bacteria</taxon>
        <taxon>Bacillati</taxon>
        <taxon>Actinomycetota</taxon>
        <taxon>Actinomycetes</taxon>
        <taxon>Kitasatosporales</taxon>
        <taxon>Streptomycetaceae</taxon>
        <taxon>Streptomyces</taxon>
    </lineage>
</organism>
<dbReference type="Proteomes" id="UP000239322">
    <property type="component" value="Unassembled WGS sequence"/>
</dbReference>
<evidence type="ECO:0000313" key="1">
    <source>
        <dbReference type="EMBL" id="PRH78376.1"/>
    </source>
</evidence>
<sequence length="209" mass="23168">MSTMTLTAPAVQPAVFPPPSVPVVFTDGDRYEWPTGEIWTRTRGWWVPSSAGDPRDDGTGHWTDAEVRASLGRAIEAWDVRKMFVPARPGDLPTGPFPVMPTSRPTSQYVLDHQADRLVPLRDLVAAYDEDTAYDIPAVLTAQETERVVAEMIADHEDVRMSRDEAAGRIYIRYRRPSEFGILTGAGFPDHYGVECLHVFVLTASPAEA</sequence>
<keyword evidence="2" id="KW-1185">Reference proteome</keyword>
<dbReference type="AlphaFoldDB" id="A0A2S9PVB8"/>
<evidence type="ECO:0000313" key="2">
    <source>
        <dbReference type="Proteomes" id="UP000239322"/>
    </source>
</evidence>
<dbReference type="RefSeq" id="WP_105869439.1">
    <property type="nucleotide sequence ID" value="NZ_PVLV01000210.1"/>
</dbReference>
<dbReference type="OrthoDB" id="4248862at2"/>
<protein>
    <submittedName>
        <fullName evidence="1">Uncharacterized protein</fullName>
    </submittedName>
</protein>
<comment type="caution">
    <text evidence="1">The sequence shown here is derived from an EMBL/GenBank/DDBJ whole genome shotgun (WGS) entry which is preliminary data.</text>
</comment>
<proteinExistence type="predicted"/>
<dbReference type="EMBL" id="PVLV01000210">
    <property type="protein sequence ID" value="PRH78376.1"/>
    <property type="molecule type" value="Genomic_DNA"/>
</dbReference>
<reference evidence="1 2" key="1">
    <citation type="submission" date="2018-03" db="EMBL/GenBank/DDBJ databases">
        <title>Novel Streptomyces sp. from soil.</title>
        <authorList>
            <person name="Tan G.Y.A."/>
            <person name="Lee Z.Y."/>
        </authorList>
    </citation>
    <scope>NUCLEOTIDE SEQUENCE [LARGE SCALE GENOMIC DNA]</scope>
    <source>
        <strain evidence="1 2">ST5x</strain>
    </source>
</reference>
<name>A0A2S9PVB8_9ACTN</name>